<dbReference type="EC" id="5.6.2.4" evidence="13"/>
<dbReference type="GO" id="GO:0004527">
    <property type="term" value="F:exonuclease activity"/>
    <property type="evidence" value="ECO:0007669"/>
    <property type="project" value="UniProtKB-KW"/>
</dbReference>
<evidence type="ECO:0000256" key="2">
    <source>
        <dbReference type="ARBA" id="ARBA00022722"/>
    </source>
</evidence>
<dbReference type="Pfam" id="PF12705">
    <property type="entry name" value="PDDEXK_1"/>
    <property type="match status" value="1"/>
</dbReference>
<comment type="similarity">
    <text evidence="1">Belongs to the helicase family. UvrD subfamily.</text>
</comment>
<evidence type="ECO:0000256" key="11">
    <source>
        <dbReference type="ARBA" id="ARBA00023235"/>
    </source>
</evidence>
<dbReference type="AlphaFoldDB" id="A0A387B7A6"/>
<dbReference type="Gene3D" id="1.10.486.10">
    <property type="entry name" value="PCRA, domain 4"/>
    <property type="match status" value="1"/>
</dbReference>
<feature type="binding site" evidence="15">
    <location>
        <begin position="50"/>
        <end position="57"/>
    </location>
    <ligand>
        <name>ATP</name>
        <dbReference type="ChEBI" id="CHEBI:30616"/>
    </ligand>
</feature>
<dbReference type="GO" id="GO:0000725">
    <property type="term" value="P:recombinational repair"/>
    <property type="evidence" value="ECO:0007669"/>
    <property type="project" value="TreeGrafter"/>
</dbReference>
<proteinExistence type="inferred from homology"/>
<evidence type="ECO:0000256" key="3">
    <source>
        <dbReference type="ARBA" id="ARBA00022741"/>
    </source>
</evidence>
<dbReference type="Gene3D" id="3.90.320.10">
    <property type="match status" value="1"/>
</dbReference>
<keyword evidence="9" id="KW-0238">DNA-binding</keyword>
<keyword evidence="10" id="KW-0234">DNA repair</keyword>
<evidence type="ECO:0000256" key="10">
    <source>
        <dbReference type="ARBA" id="ARBA00023204"/>
    </source>
</evidence>
<evidence type="ECO:0000256" key="8">
    <source>
        <dbReference type="ARBA" id="ARBA00022840"/>
    </source>
</evidence>
<dbReference type="InterPro" id="IPR014016">
    <property type="entry name" value="UvrD-like_ATP-bd"/>
</dbReference>
<keyword evidence="3 15" id="KW-0547">Nucleotide-binding</keyword>
<dbReference type="InterPro" id="IPR011604">
    <property type="entry name" value="PDDEXK-like_dom_sf"/>
</dbReference>
<dbReference type="Gene3D" id="1.10.10.160">
    <property type="match status" value="1"/>
</dbReference>
<feature type="region of interest" description="Disordered" evidence="16">
    <location>
        <begin position="1034"/>
        <end position="1057"/>
    </location>
</feature>
<reference evidence="20" key="1">
    <citation type="submission" date="2018-09" db="EMBL/GenBank/DDBJ databases">
        <title>Genome sequencing of strain 2DFWR-13.</title>
        <authorList>
            <person name="Heo J."/>
            <person name="Kim S.-J."/>
            <person name="Kwon S.-W."/>
        </authorList>
    </citation>
    <scope>NUCLEOTIDE SEQUENCE [LARGE SCALE GENOMIC DNA]</scope>
    <source>
        <strain evidence="20">2DFWR-13</strain>
    </source>
</reference>
<keyword evidence="7" id="KW-0269">Exonuclease</keyword>
<evidence type="ECO:0000313" key="20">
    <source>
        <dbReference type="Proteomes" id="UP000278886"/>
    </source>
</evidence>
<dbReference type="GO" id="GO:0033202">
    <property type="term" value="C:DNA helicase complex"/>
    <property type="evidence" value="ECO:0007669"/>
    <property type="project" value="TreeGrafter"/>
</dbReference>
<dbReference type="GO" id="GO:0003677">
    <property type="term" value="F:DNA binding"/>
    <property type="evidence" value="ECO:0007669"/>
    <property type="project" value="UniProtKB-KW"/>
</dbReference>
<evidence type="ECO:0000256" key="12">
    <source>
        <dbReference type="ARBA" id="ARBA00034617"/>
    </source>
</evidence>
<dbReference type="Pfam" id="PF00580">
    <property type="entry name" value="UvrD-helicase"/>
    <property type="match status" value="1"/>
</dbReference>
<evidence type="ECO:0000256" key="6">
    <source>
        <dbReference type="ARBA" id="ARBA00022806"/>
    </source>
</evidence>
<dbReference type="InterPro" id="IPR038726">
    <property type="entry name" value="PDDEXK_AddAB-type"/>
</dbReference>
<dbReference type="GO" id="GO:0005829">
    <property type="term" value="C:cytosol"/>
    <property type="evidence" value="ECO:0007669"/>
    <property type="project" value="TreeGrafter"/>
</dbReference>
<evidence type="ECO:0000256" key="9">
    <source>
        <dbReference type="ARBA" id="ARBA00023125"/>
    </source>
</evidence>
<organism evidence="19 20">
    <name type="scientific">Protaetiibacter intestinalis</name>
    <dbReference type="NCBI Taxonomy" id="2419774"/>
    <lineage>
        <taxon>Bacteria</taxon>
        <taxon>Bacillati</taxon>
        <taxon>Actinomycetota</taxon>
        <taxon>Actinomycetes</taxon>
        <taxon>Micrococcales</taxon>
        <taxon>Microbacteriaceae</taxon>
        <taxon>Protaetiibacter</taxon>
    </lineage>
</organism>
<dbReference type="PANTHER" id="PTHR11070:SF59">
    <property type="entry name" value="DNA 3'-5' HELICASE"/>
    <property type="match status" value="1"/>
</dbReference>
<feature type="region of interest" description="Disordered" evidence="16">
    <location>
        <begin position="345"/>
        <end position="373"/>
    </location>
</feature>
<comment type="catalytic activity">
    <reaction evidence="12">
        <text>Couples ATP hydrolysis with the unwinding of duplex DNA by translocating in the 3'-5' direction.</text>
        <dbReference type="EC" id="5.6.2.4"/>
    </reaction>
</comment>
<dbReference type="Gene3D" id="3.40.50.300">
    <property type="entry name" value="P-loop containing nucleotide triphosphate hydrolases"/>
    <property type="match status" value="2"/>
</dbReference>
<dbReference type="GO" id="GO:0005524">
    <property type="term" value="F:ATP binding"/>
    <property type="evidence" value="ECO:0007669"/>
    <property type="project" value="UniProtKB-UniRule"/>
</dbReference>
<keyword evidence="4" id="KW-0227">DNA damage</keyword>
<keyword evidence="6 15" id="KW-0347">Helicase</keyword>
<dbReference type="PROSITE" id="PS51198">
    <property type="entry name" value="UVRD_HELICASE_ATP_BIND"/>
    <property type="match status" value="1"/>
</dbReference>
<dbReference type="KEGG" id="lyd:D7I47_01630"/>
<evidence type="ECO:0000313" key="19">
    <source>
        <dbReference type="EMBL" id="AYF97075.1"/>
    </source>
</evidence>
<protein>
    <recommendedName>
        <fullName evidence="13">DNA 3'-5' helicase</fullName>
        <ecNumber evidence="13">5.6.2.4</ecNumber>
    </recommendedName>
</protein>
<evidence type="ECO:0000256" key="5">
    <source>
        <dbReference type="ARBA" id="ARBA00022801"/>
    </source>
</evidence>
<keyword evidence="5 15" id="KW-0378">Hydrolase</keyword>
<keyword evidence="20" id="KW-1185">Reference proteome</keyword>
<keyword evidence="8 15" id="KW-0067">ATP-binding</keyword>
<dbReference type="PANTHER" id="PTHR11070">
    <property type="entry name" value="UVRD / RECB / PCRA DNA HELICASE FAMILY MEMBER"/>
    <property type="match status" value="1"/>
</dbReference>
<evidence type="ECO:0000256" key="15">
    <source>
        <dbReference type="PROSITE-ProRule" id="PRU00560"/>
    </source>
</evidence>
<evidence type="ECO:0000256" key="13">
    <source>
        <dbReference type="ARBA" id="ARBA00034808"/>
    </source>
</evidence>
<accession>A0A387B7A6</accession>
<dbReference type="PROSITE" id="PS51217">
    <property type="entry name" value="UVRD_HELICASE_CTER"/>
    <property type="match status" value="1"/>
</dbReference>
<gene>
    <name evidence="19" type="ORF">D7I47_01630</name>
</gene>
<evidence type="ECO:0000256" key="14">
    <source>
        <dbReference type="ARBA" id="ARBA00048988"/>
    </source>
</evidence>
<comment type="catalytic activity">
    <reaction evidence="14">
        <text>ATP + H2O = ADP + phosphate + H(+)</text>
        <dbReference type="Rhea" id="RHEA:13065"/>
        <dbReference type="ChEBI" id="CHEBI:15377"/>
        <dbReference type="ChEBI" id="CHEBI:15378"/>
        <dbReference type="ChEBI" id="CHEBI:30616"/>
        <dbReference type="ChEBI" id="CHEBI:43474"/>
        <dbReference type="ChEBI" id="CHEBI:456216"/>
        <dbReference type="EC" id="5.6.2.4"/>
    </reaction>
</comment>
<dbReference type="OrthoDB" id="5240387at2"/>
<dbReference type="InterPro" id="IPR014017">
    <property type="entry name" value="DNA_helicase_UvrD-like_C"/>
</dbReference>
<evidence type="ECO:0000256" key="1">
    <source>
        <dbReference type="ARBA" id="ARBA00009922"/>
    </source>
</evidence>
<name>A0A387B7A6_9MICO</name>
<dbReference type="InterPro" id="IPR027417">
    <property type="entry name" value="P-loop_NTPase"/>
</dbReference>
<sequence>MAVAGGRYGSGMPGARFVVDALEEAGPVELDASQRAVLALPVDASAAVLGAPGTGKTTTAVELVARRVAEGLAPEQLLVLAPSRASASRLRDRIARRLGTPTDGPLARTVASLAFELVGAAARAAGRTVPRLLTGTEQDADIAAILAGHLADGTGPDWPEPLTPEVRGLRGFRGELRELMARATEYGVDAARLAAIARDAGRPDWAAAARFLGEYQVLQAQNRPDQFDAAEFVRFAVQAVHDGTAGERVDRLRLVVVDDLQEATESTMAVLRALAARGVTVIAFGDPDVAANAFRGGEADAVGRFATALGIPEGAGLVLETVHRGGPEVRALVSRTVERIGTAAAGPQRRATVAAGEGEASADPERPPVSTVLTTTPSRQAAGIARVLREEHLLHGARWSELVVVVRSGAQIPELARALARAEVPTRTTGRGTPLRDDPAPRALLALVEVGIGRRALDPVTAAELLAGPFGGLDALGLRRLRLALRHEELAGGGSRPGAELVAEALAEPGRFATIEGRAAKRAARLAETLGVLRDMAERSTIEELLWTAWERSGVAERWRRQALGGGIEAAEANRDLDGVVALFAAAKRYVEQQPTEGAIEFLEHVLDSDIADDLLAPPRADDAVLVATPSALVGLEFRTVVVASLQDGGWPNLRPRGSLLAPQRLARVLEGRETGTIDERKLVLDDELRMFALAVSRASERVVLAAVDNDDETRSVLFSLAPEVPSALRDRMTGPLTLRGLTGRLRQELTAPAGDRPHDRAGAAAILARFAAEGVPGADPAQWLGLVEPSSERPLFADEPVRVSPSQLKNVEESPLDWALSRLAASGSSLAMSVGTIVHWAMETSPSPDVEALWARVEQRWPELPFEAPWLAEFQRRATLGLIRGLSEYLGDFVRAGKTLVGAESRFRFPLTDDVLVSGSIDRVELGAGGEVVIVDLKTGRAVTSKTEIAGHPQLGIYQLAYTEGVLDEFLAPHGEHRAGGAKLVFVKEGVGGKRYREAVQATLDAEALDDFRARVIAAAAVMAAAGFEGPLEPVSYGPRPDPDAVLPRVPEVTHD</sequence>
<dbReference type="InterPro" id="IPR013986">
    <property type="entry name" value="DExx_box_DNA_helicase_dom_sf"/>
</dbReference>
<dbReference type="EMBL" id="CP032630">
    <property type="protein sequence ID" value="AYF97075.1"/>
    <property type="molecule type" value="Genomic_DNA"/>
</dbReference>
<keyword evidence="2" id="KW-0540">Nuclease</keyword>
<evidence type="ECO:0000259" key="17">
    <source>
        <dbReference type="PROSITE" id="PS51198"/>
    </source>
</evidence>
<feature type="domain" description="UvrD-like helicase ATP-binding" evidence="17">
    <location>
        <begin position="29"/>
        <end position="326"/>
    </location>
</feature>
<evidence type="ECO:0000256" key="4">
    <source>
        <dbReference type="ARBA" id="ARBA00022763"/>
    </source>
</evidence>
<keyword evidence="11" id="KW-0413">Isomerase</keyword>
<evidence type="ECO:0000256" key="16">
    <source>
        <dbReference type="SAM" id="MobiDB-lite"/>
    </source>
</evidence>
<dbReference type="Proteomes" id="UP000278886">
    <property type="component" value="Chromosome"/>
</dbReference>
<dbReference type="InterPro" id="IPR000212">
    <property type="entry name" value="DNA_helicase_UvrD/REP"/>
</dbReference>
<dbReference type="GO" id="GO:0043138">
    <property type="term" value="F:3'-5' DNA helicase activity"/>
    <property type="evidence" value="ECO:0007669"/>
    <property type="project" value="UniProtKB-EC"/>
</dbReference>
<dbReference type="SUPFAM" id="SSF52540">
    <property type="entry name" value="P-loop containing nucleoside triphosphate hydrolases"/>
    <property type="match status" value="1"/>
</dbReference>
<evidence type="ECO:0000259" key="18">
    <source>
        <dbReference type="PROSITE" id="PS51217"/>
    </source>
</evidence>
<evidence type="ECO:0000256" key="7">
    <source>
        <dbReference type="ARBA" id="ARBA00022839"/>
    </source>
</evidence>
<feature type="domain" description="UvrD-like helicase C-terminal" evidence="18">
    <location>
        <begin position="338"/>
        <end position="635"/>
    </location>
</feature>